<reference evidence="1" key="1">
    <citation type="journal article" date="2014" name="Front. Microbiol.">
        <title>High frequency of phylogenetically diverse reductive dehalogenase-homologous genes in deep subseafloor sedimentary metagenomes.</title>
        <authorList>
            <person name="Kawai M."/>
            <person name="Futagami T."/>
            <person name="Toyoda A."/>
            <person name="Takaki Y."/>
            <person name="Nishi S."/>
            <person name="Hori S."/>
            <person name="Arai W."/>
            <person name="Tsubouchi T."/>
            <person name="Morono Y."/>
            <person name="Uchiyama I."/>
            <person name="Ito T."/>
            <person name="Fujiyama A."/>
            <person name="Inagaki F."/>
            <person name="Takami H."/>
        </authorList>
    </citation>
    <scope>NUCLEOTIDE SEQUENCE</scope>
    <source>
        <strain evidence="1">Expedition CK06-06</strain>
    </source>
</reference>
<dbReference type="Gene3D" id="2.60.120.430">
    <property type="entry name" value="Galactose-binding lectin"/>
    <property type="match status" value="1"/>
</dbReference>
<evidence type="ECO:0000313" key="1">
    <source>
        <dbReference type="EMBL" id="GAH67066.1"/>
    </source>
</evidence>
<protein>
    <recommendedName>
        <fullName evidence="2">DUF2341 domain-containing protein</fullName>
    </recommendedName>
</protein>
<gene>
    <name evidence="1" type="ORF">S03H2_52581</name>
</gene>
<dbReference type="InterPro" id="IPR013320">
    <property type="entry name" value="ConA-like_dom_sf"/>
</dbReference>
<organism evidence="1">
    <name type="scientific">marine sediment metagenome</name>
    <dbReference type="NCBI Taxonomy" id="412755"/>
    <lineage>
        <taxon>unclassified sequences</taxon>
        <taxon>metagenomes</taxon>
        <taxon>ecological metagenomes</taxon>
    </lineage>
</organism>
<dbReference type="SUPFAM" id="SSF49899">
    <property type="entry name" value="Concanavalin A-like lectins/glucanases"/>
    <property type="match status" value="1"/>
</dbReference>
<evidence type="ECO:0008006" key="2">
    <source>
        <dbReference type="Google" id="ProtNLM"/>
    </source>
</evidence>
<dbReference type="EMBL" id="BARU01033403">
    <property type="protein sequence ID" value="GAH67066.1"/>
    <property type="molecule type" value="Genomic_DNA"/>
</dbReference>
<proteinExistence type="predicted"/>
<sequence>RPEFALDPNYYSEVEASTSGPNSLEVDPNWTRENLKALSLWFYGDADNDIEPMWVKLTDQSGSSGKVTYGDYGENPNDINEPSWHEWNITLSDFGVDLTHVNDISIGFGDRDNPQPGGSGVVFFDDISLYPPRCFLSLRSDDFARVDYVQDCVVDYKELKVMAENWLVQAPGTGNLVGWWKLDDATGATAQDSSIYGNHGTLIDMNPASDWVTGPIGGALHFDGIDDYVDCANDVSLQITGTEISLAAWVKYETAADDS</sequence>
<accession>X1HA63</accession>
<feature type="non-terminal residue" evidence="1">
    <location>
        <position position="259"/>
    </location>
</feature>
<comment type="caution">
    <text evidence="1">The sequence shown here is derived from an EMBL/GenBank/DDBJ whole genome shotgun (WGS) entry which is preliminary data.</text>
</comment>
<dbReference type="AlphaFoldDB" id="X1HA63"/>
<name>X1HA63_9ZZZZ</name>
<dbReference type="Gene3D" id="2.60.120.200">
    <property type="match status" value="1"/>
</dbReference>
<feature type="non-terminal residue" evidence="1">
    <location>
        <position position="1"/>
    </location>
</feature>